<dbReference type="Proteomes" id="UP000198796">
    <property type="component" value="Unassembled WGS sequence"/>
</dbReference>
<accession>A0A1I0XH96</accession>
<dbReference type="Gene3D" id="3.40.50.1240">
    <property type="entry name" value="Phosphoglycerate mutase-like"/>
    <property type="match status" value="1"/>
</dbReference>
<dbReference type="PANTHER" id="PTHR47623:SF1">
    <property type="entry name" value="OS09G0287300 PROTEIN"/>
    <property type="match status" value="1"/>
</dbReference>
<dbReference type="InterPro" id="IPR013078">
    <property type="entry name" value="His_Pase_superF_clade-1"/>
</dbReference>
<dbReference type="Pfam" id="PF00300">
    <property type="entry name" value="His_Phos_1"/>
    <property type="match status" value="1"/>
</dbReference>
<dbReference type="OrthoDB" id="9810154at2"/>
<reference evidence="1 2" key="1">
    <citation type="submission" date="2016-10" db="EMBL/GenBank/DDBJ databases">
        <authorList>
            <person name="de Groot N.N."/>
        </authorList>
    </citation>
    <scope>NUCLEOTIDE SEQUENCE [LARGE SCALE GENOMIC DNA]</scope>
    <source>
        <strain evidence="1 2">DSM 29316</strain>
    </source>
</reference>
<protein>
    <submittedName>
        <fullName evidence="1">Phosphohistidine phosphatase</fullName>
    </submittedName>
</protein>
<dbReference type="SUPFAM" id="SSF53254">
    <property type="entry name" value="Phosphoglycerate mutase-like"/>
    <property type="match status" value="1"/>
</dbReference>
<dbReference type="AlphaFoldDB" id="A0A1I0XH96"/>
<dbReference type="EMBL" id="FOJU01000003">
    <property type="protein sequence ID" value="SFB00395.1"/>
    <property type="molecule type" value="Genomic_DNA"/>
</dbReference>
<dbReference type="CDD" id="cd07067">
    <property type="entry name" value="HP_PGM_like"/>
    <property type="match status" value="1"/>
</dbReference>
<dbReference type="SMART" id="SM00855">
    <property type="entry name" value="PGAM"/>
    <property type="match status" value="1"/>
</dbReference>
<name>A0A1I0XH96_9RHOB</name>
<dbReference type="InterPro" id="IPR029033">
    <property type="entry name" value="His_PPase_superfam"/>
</dbReference>
<proteinExistence type="predicted"/>
<keyword evidence="2" id="KW-1185">Reference proteome</keyword>
<sequence length="163" mass="18074">MTLRLILMRHAKSDWSGDLTDHDRSLNARGRASAEALGNWLREKRITPGEILCSSARRTVETLERLNLNGGHTNLSDVLYLAEAETLLHAIRKGVSETQLLLAHNPGIGELANHILDRPVKHPRFNAYPTGATLIATFDSGTWEEVRPGSGPVEHFTVPRELV</sequence>
<gene>
    <name evidence="1" type="ORF">SAMN05421688_2281</name>
</gene>
<evidence type="ECO:0000313" key="1">
    <source>
        <dbReference type="EMBL" id="SFB00395.1"/>
    </source>
</evidence>
<dbReference type="STRING" id="871651.SAMN05421688_2281"/>
<dbReference type="PANTHER" id="PTHR47623">
    <property type="entry name" value="OS09G0287300 PROTEIN"/>
    <property type="match status" value="1"/>
</dbReference>
<organism evidence="1 2">
    <name type="scientific">Poseidonocella pacifica</name>
    <dbReference type="NCBI Taxonomy" id="871651"/>
    <lineage>
        <taxon>Bacteria</taxon>
        <taxon>Pseudomonadati</taxon>
        <taxon>Pseudomonadota</taxon>
        <taxon>Alphaproteobacteria</taxon>
        <taxon>Rhodobacterales</taxon>
        <taxon>Roseobacteraceae</taxon>
        <taxon>Poseidonocella</taxon>
    </lineage>
</organism>
<dbReference type="RefSeq" id="WP_092064681.1">
    <property type="nucleotide sequence ID" value="NZ_FOJU01000003.1"/>
</dbReference>
<evidence type="ECO:0000313" key="2">
    <source>
        <dbReference type="Proteomes" id="UP000198796"/>
    </source>
</evidence>